<dbReference type="EMBL" id="VLJN01000026">
    <property type="protein sequence ID" value="TWG83073.1"/>
    <property type="molecule type" value="Genomic_DNA"/>
</dbReference>
<dbReference type="PIRSF" id="PIRSF037834">
    <property type="entry name" value="PA_CoA_Oase3"/>
    <property type="match status" value="1"/>
</dbReference>
<dbReference type="SUPFAM" id="SSF47240">
    <property type="entry name" value="Ferritin-like"/>
    <property type="match status" value="1"/>
</dbReference>
<dbReference type="Proteomes" id="UP000318141">
    <property type="component" value="Unassembled WGS sequence"/>
</dbReference>
<dbReference type="InterPro" id="IPR012347">
    <property type="entry name" value="Ferritin-like"/>
</dbReference>
<proteinExistence type="predicted"/>
<evidence type="ECO:0000313" key="2">
    <source>
        <dbReference type="Proteomes" id="UP000318141"/>
    </source>
</evidence>
<accession>A0A562BD28</accession>
<dbReference type="AlphaFoldDB" id="A0A562BD28"/>
<organism evidence="1 2">
    <name type="scientific">Cupriavidus gilardii J11</name>
    <dbReference type="NCBI Taxonomy" id="936133"/>
    <lineage>
        <taxon>Bacteria</taxon>
        <taxon>Pseudomonadati</taxon>
        <taxon>Pseudomonadota</taxon>
        <taxon>Betaproteobacteria</taxon>
        <taxon>Burkholderiales</taxon>
        <taxon>Burkholderiaceae</taxon>
        <taxon>Cupriavidus</taxon>
    </lineage>
</organism>
<evidence type="ECO:0000313" key="1">
    <source>
        <dbReference type="EMBL" id="TWG83073.1"/>
    </source>
</evidence>
<gene>
    <name evidence="1" type="ORF">L602_003200000060</name>
</gene>
<dbReference type="InterPro" id="IPR011882">
    <property type="entry name" value="PaaC"/>
</dbReference>
<dbReference type="Pfam" id="PF05138">
    <property type="entry name" value="PaaA_PaaC"/>
    <property type="match status" value="1"/>
</dbReference>
<reference evidence="1 2" key="1">
    <citation type="submission" date="2019-07" db="EMBL/GenBank/DDBJ databases">
        <title>Genome sequencing of lignin-degrading bacterial isolates.</title>
        <authorList>
            <person name="Gladden J."/>
        </authorList>
    </citation>
    <scope>NUCLEOTIDE SEQUENCE [LARGE SCALE GENOMIC DNA]</scope>
    <source>
        <strain evidence="1 2">J11</strain>
    </source>
</reference>
<dbReference type="OrthoDB" id="9789947at2"/>
<comment type="caution">
    <text evidence="1">The sequence shown here is derived from an EMBL/GenBank/DDBJ whole genome shotgun (WGS) entry which is preliminary data.</text>
</comment>
<dbReference type="PANTHER" id="PTHR30458:SF0">
    <property type="entry name" value="1,2-PHENYLACETYL-COA EPOXIDASE, SUBUNIT C"/>
    <property type="match status" value="1"/>
</dbReference>
<dbReference type="NCBIfam" id="TIGR02158">
    <property type="entry name" value="PA_CoA_Oxy3"/>
    <property type="match status" value="1"/>
</dbReference>
<sequence length="275" mass="30261">MTASPMQLPLARTAALQYVLRLADNALILGQRNAEWCGHGPVLEEDIALANISLDLIGQARLLYTRAGEMEGELTGRQRHEDDYAYWRGEREFRNWTLLELPHHGPLAGTAAADRDYAVTIVRNFLYGALMVELWAALQSSRDTGLAAIAAKSLKEARYHLHHAADWVVRLGDGTEVSHVRCQRALDHLFPYMNECFTADEVEREAAAQGIGVVAADHKAAWLATVQATLDEATLAMPADSGFVSTGKAGLHSEHMSYLLAEMQSLARAHPGAHW</sequence>
<keyword evidence="2" id="KW-1185">Reference proteome</keyword>
<protein>
    <submittedName>
        <fullName evidence="1">Ring-1,2-phenylacetyl-CoA epoxidase subunit PaaC</fullName>
    </submittedName>
</protein>
<dbReference type="InterPro" id="IPR007814">
    <property type="entry name" value="PaaA_PaaC"/>
</dbReference>
<dbReference type="GO" id="GO:0010124">
    <property type="term" value="P:phenylacetate catabolic process"/>
    <property type="evidence" value="ECO:0007669"/>
    <property type="project" value="InterPro"/>
</dbReference>
<dbReference type="PANTHER" id="PTHR30458">
    <property type="entry name" value="PHENYLACETIC ACID DEGRADATION PROTEIN PAA"/>
    <property type="match status" value="1"/>
</dbReference>
<dbReference type="InterPro" id="IPR052703">
    <property type="entry name" value="Aromatic_CoA_ox/epox"/>
</dbReference>
<dbReference type="Gene3D" id="1.20.1260.10">
    <property type="match status" value="1"/>
</dbReference>
<dbReference type="InterPro" id="IPR009078">
    <property type="entry name" value="Ferritin-like_SF"/>
</dbReference>
<name>A0A562BD28_9BURK</name>
<dbReference type="GO" id="GO:0005829">
    <property type="term" value="C:cytosol"/>
    <property type="evidence" value="ECO:0007669"/>
    <property type="project" value="TreeGrafter"/>
</dbReference>